<proteinExistence type="predicted"/>
<dbReference type="EMBL" id="KB020808">
    <property type="protein sequence ID" value="ELA30262.1"/>
    <property type="molecule type" value="Genomic_DNA"/>
</dbReference>
<keyword evidence="4" id="KW-1185">Reference proteome</keyword>
<reference evidence="3 4" key="2">
    <citation type="submission" date="2012-08" db="EMBL/GenBank/DDBJ databases">
        <authorList>
            <person name="Gan P.H.P."/>
            <person name="Ikeda K."/>
            <person name="Irieda H."/>
            <person name="Narusaka M."/>
            <person name="O'Connell R.J."/>
            <person name="Narusaka Y."/>
            <person name="Takano Y."/>
            <person name="Kubo Y."/>
            <person name="Shirasu K."/>
        </authorList>
    </citation>
    <scope>NUCLEOTIDE SEQUENCE [LARGE SCALE GENOMIC DNA]</scope>
    <source>
        <strain evidence="3 4">Nara gc5</strain>
    </source>
</reference>
<gene>
    <name evidence="2" type="ORF">CGGC5_9497</name>
    <name evidence="3" type="ORF">CGGC5_v001962</name>
</gene>
<dbReference type="Proteomes" id="UP000011096">
    <property type="component" value="Unassembled WGS sequence"/>
</dbReference>
<evidence type="ECO:0000313" key="4">
    <source>
        <dbReference type="Proteomes" id="UP000011096"/>
    </source>
</evidence>
<name>L2FV98_COLFN</name>
<reference evidence="2" key="1">
    <citation type="submission" date="2012-08" db="EMBL/GenBank/DDBJ databases">
        <title>Genome analysis of Colletotrichum orbiculare and Colletotrichum fructicola.</title>
        <authorList>
            <person name="Gan P.H.P."/>
            <person name="Ikeda K."/>
            <person name="Irieda H."/>
            <person name="Narusaka M."/>
            <person name="O'Connell R.J."/>
            <person name="Narusaka Y."/>
            <person name="Takano Y."/>
            <person name="Kubo Y."/>
            <person name="Shirasu K."/>
        </authorList>
    </citation>
    <scope>NUCLEOTIDE SEQUENCE</scope>
    <source>
        <strain evidence="2">Nara gc5</strain>
    </source>
</reference>
<feature type="compositionally biased region" description="Polar residues" evidence="1">
    <location>
        <begin position="69"/>
        <end position="84"/>
    </location>
</feature>
<evidence type="ECO:0000313" key="2">
    <source>
        <dbReference type="EMBL" id="ELA30262.1"/>
    </source>
</evidence>
<dbReference type="InParanoid" id="L2FV98"/>
<dbReference type="HOGENOM" id="CLU_2196769_0_0_1"/>
<protein>
    <submittedName>
        <fullName evidence="2">Uncharacterized protein</fullName>
    </submittedName>
</protein>
<feature type="region of interest" description="Disordered" evidence="1">
    <location>
        <begin position="69"/>
        <end position="108"/>
    </location>
</feature>
<dbReference type="EMBL" id="ANPB02000001">
    <property type="protein sequence ID" value="KAF4492263.1"/>
    <property type="molecule type" value="Genomic_DNA"/>
</dbReference>
<reference evidence="3 4" key="3">
    <citation type="submission" date="2020-04" db="EMBL/GenBank/DDBJ databases">
        <title>Genome sequencing and assembly of multiple isolates from the Colletotrichum gloeosporioides species complex.</title>
        <authorList>
            <person name="Gan P."/>
            <person name="Shirasu K."/>
        </authorList>
    </citation>
    <scope>NUCLEOTIDE SEQUENCE [LARGE SCALE GENOMIC DNA]</scope>
    <source>
        <strain evidence="3 4">Nara gc5</strain>
    </source>
</reference>
<organism evidence="2">
    <name type="scientific">Colletotrichum fructicola (strain Nara gc5)</name>
    <name type="common">Anthracnose fungus</name>
    <name type="synonym">Colletotrichum gloeosporioides (strain Nara gc5)</name>
    <dbReference type="NCBI Taxonomy" id="1213859"/>
    <lineage>
        <taxon>Eukaryota</taxon>
        <taxon>Fungi</taxon>
        <taxon>Dikarya</taxon>
        <taxon>Ascomycota</taxon>
        <taxon>Pezizomycotina</taxon>
        <taxon>Sordariomycetes</taxon>
        <taxon>Hypocreomycetidae</taxon>
        <taxon>Glomerellales</taxon>
        <taxon>Glomerellaceae</taxon>
        <taxon>Colletotrichum</taxon>
        <taxon>Colletotrichum gloeosporioides species complex</taxon>
    </lineage>
</organism>
<evidence type="ECO:0000256" key="1">
    <source>
        <dbReference type="SAM" id="MobiDB-lite"/>
    </source>
</evidence>
<evidence type="ECO:0000313" key="3">
    <source>
        <dbReference type="EMBL" id="KAF4492263.1"/>
    </source>
</evidence>
<accession>L2FV98</accession>
<dbReference type="OrthoDB" id="10368519at2759"/>
<dbReference type="AlphaFoldDB" id="L2FV98"/>
<sequence>MWTVSQQYHVVDNITKLTKIAREGPFPTTASDTQSSFTDTLITLALKDSTRQPPTEVDVCVFSRLQTPGPSTRTAVSPKAQTVPTPRAGRKWMEHPGRRHTRTHNDEV</sequence>